<evidence type="ECO:0000313" key="2">
    <source>
        <dbReference type="Proteomes" id="UP000308600"/>
    </source>
</evidence>
<accession>A0ACD3BCQ6</accession>
<gene>
    <name evidence="1" type="ORF">BDN72DRAFT_831222</name>
</gene>
<evidence type="ECO:0000313" key="1">
    <source>
        <dbReference type="EMBL" id="TFK75789.1"/>
    </source>
</evidence>
<name>A0ACD3BCQ6_9AGAR</name>
<keyword evidence="2" id="KW-1185">Reference proteome</keyword>
<sequence>MSIFVRPDSPPPRAPTPEFVPTPLPSPYVRARVRTSSQQQPSTFPGPSRSPIHPPGLSVPPSSKRLLVARSCDHIGDKARSSSLDPESNGVPRRTRSNLRLSTTTTRSLGTPSPPPQEYARDHRRVVSSMPSRHSPPPVPPIPGFSSDIKFIAQPRPSQASSIRFPELDASSIHSDSSLMSSRKQCRSPPAPMEKQRSLGMTCLRFFSLRGSNQKSL</sequence>
<organism evidence="1 2">
    <name type="scientific">Pluteus cervinus</name>
    <dbReference type="NCBI Taxonomy" id="181527"/>
    <lineage>
        <taxon>Eukaryota</taxon>
        <taxon>Fungi</taxon>
        <taxon>Dikarya</taxon>
        <taxon>Basidiomycota</taxon>
        <taxon>Agaricomycotina</taxon>
        <taxon>Agaricomycetes</taxon>
        <taxon>Agaricomycetidae</taxon>
        <taxon>Agaricales</taxon>
        <taxon>Pluteineae</taxon>
        <taxon>Pluteaceae</taxon>
        <taxon>Pluteus</taxon>
    </lineage>
</organism>
<proteinExistence type="predicted"/>
<protein>
    <submittedName>
        <fullName evidence="1">Uncharacterized protein</fullName>
    </submittedName>
</protein>
<dbReference type="EMBL" id="ML208261">
    <property type="protein sequence ID" value="TFK75789.1"/>
    <property type="molecule type" value="Genomic_DNA"/>
</dbReference>
<reference evidence="1 2" key="1">
    <citation type="journal article" date="2019" name="Nat. Ecol. Evol.">
        <title>Megaphylogeny resolves global patterns of mushroom evolution.</title>
        <authorList>
            <person name="Varga T."/>
            <person name="Krizsan K."/>
            <person name="Foldi C."/>
            <person name="Dima B."/>
            <person name="Sanchez-Garcia M."/>
            <person name="Sanchez-Ramirez S."/>
            <person name="Szollosi G.J."/>
            <person name="Szarkandi J.G."/>
            <person name="Papp V."/>
            <person name="Albert L."/>
            <person name="Andreopoulos W."/>
            <person name="Angelini C."/>
            <person name="Antonin V."/>
            <person name="Barry K.W."/>
            <person name="Bougher N.L."/>
            <person name="Buchanan P."/>
            <person name="Buyck B."/>
            <person name="Bense V."/>
            <person name="Catcheside P."/>
            <person name="Chovatia M."/>
            <person name="Cooper J."/>
            <person name="Damon W."/>
            <person name="Desjardin D."/>
            <person name="Finy P."/>
            <person name="Geml J."/>
            <person name="Haridas S."/>
            <person name="Hughes K."/>
            <person name="Justo A."/>
            <person name="Karasinski D."/>
            <person name="Kautmanova I."/>
            <person name="Kiss B."/>
            <person name="Kocsube S."/>
            <person name="Kotiranta H."/>
            <person name="LaButti K.M."/>
            <person name="Lechner B.E."/>
            <person name="Liimatainen K."/>
            <person name="Lipzen A."/>
            <person name="Lukacs Z."/>
            <person name="Mihaltcheva S."/>
            <person name="Morgado L.N."/>
            <person name="Niskanen T."/>
            <person name="Noordeloos M.E."/>
            <person name="Ohm R.A."/>
            <person name="Ortiz-Santana B."/>
            <person name="Ovrebo C."/>
            <person name="Racz N."/>
            <person name="Riley R."/>
            <person name="Savchenko A."/>
            <person name="Shiryaev A."/>
            <person name="Soop K."/>
            <person name="Spirin V."/>
            <person name="Szebenyi C."/>
            <person name="Tomsovsky M."/>
            <person name="Tulloss R.E."/>
            <person name="Uehling J."/>
            <person name="Grigoriev I.V."/>
            <person name="Vagvolgyi C."/>
            <person name="Papp T."/>
            <person name="Martin F.M."/>
            <person name="Miettinen O."/>
            <person name="Hibbett D.S."/>
            <person name="Nagy L.G."/>
        </authorList>
    </citation>
    <scope>NUCLEOTIDE SEQUENCE [LARGE SCALE GENOMIC DNA]</scope>
    <source>
        <strain evidence="1 2">NL-1719</strain>
    </source>
</reference>
<dbReference type="Proteomes" id="UP000308600">
    <property type="component" value="Unassembled WGS sequence"/>
</dbReference>